<feature type="region of interest" description="Disordered" evidence="1">
    <location>
        <begin position="26"/>
        <end position="57"/>
    </location>
</feature>
<evidence type="ECO:0000313" key="3">
    <source>
        <dbReference type="RefSeq" id="XP_012572710.1"/>
    </source>
</evidence>
<dbReference type="PANTHER" id="PTHR23082:SF0">
    <property type="entry name" value="GENERAL TRANSCRIPTION FACTOR 3C POLYPEPTIDE 3"/>
    <property type="match status" value="1"/>
</dbReference>
<dbReference type="Proteomes" id="UP000087171">
    <property type="component" value="Chromosome Ca6"/>
</dbReference>
<accession>A0A1S3EA58</accession>
<dbReference type="GO" id="GO:0000127">
    <property type="term" value="C:transcription factor TFIIIC complex"/>
    <property type="evidence" value="ECO:0007669"/>
    <property type="project" value="TreeGrafter"/>
</dbReference>
<dbReference type="STRING" id="3827.A0A1S3EA58"/>
<keyword evidence="2" id="KW-1185">Reference proteome</keyword>
<dbReference type="InterPro" id="IPR011990">
    <property type="entry name" value="TPR-like_helical_dom_sf"/>
</dbReference>
<feature type="region of interest" description="Disordered" evidence="1">
    <location>
        <begin position="93"/>
        <end position="156"/>
    </location>
</feature>
<feature type="compositionally biased region" description="Acidic residues" evidence="1">
    <location>
        <begin position="29"/>
        <end position="53"/>
    </location>
</feature>
<reference evidence="2" key="1">
    <citation type="journal article" date="2013" name="Nat. Biotechnol.">
        <title>Draft genome sequence of chickpea (Cicer arietinum) provides a resource for trait improvement.</title>
        <authorList>
            <person name="Varshney R.K."/>
            <person name="Song C."/>
            <person name="Saxena R.K."/>
            <person name="Azam S."/>
            <person name="Yu S."/>
            <person name="Sharpe A.G."/>
            <person name="Cannon S."/>
            <person name="Baek J."/>
            <person name="Rosen B.D."/>
            <person name="Tar'an B."/>
            <person name="Millan T."/>
            <person name="Zhang X."/>
            <person name="Ramsay L.D."/>
            <person name="Iwata A."/>
            <person name="Wang Y."/>
            <person name="Nelson W."/>
            <person name="Farmer A.D."/>
            <person name="Gaur P.M."/>
            <person name="Soderlund C."/>
            <person name="Penmetsa R.V."/>
            <person name="Xu C."/>
            <person name="Bharti A.K."/>
            <person name="He W."/>
            <person name="Winter P."/>
            <person name="Zhao S."/>
            <person name="Hane J.K."/>
            <person name="Carrasquilla-Garcia N."/>
            <person name="Condie J.A."/>
            <person name="Upadhyaya H.D."/>
            <person name="Luo M.C."/>
            <person name="Thudi M."/>
            <person name="Gowda C.L."/>
            <person name="Singh N.P."/>
            <person name="Lichtenzveig J."/>
            <person name="Gali K.K."/>
            <person name="Rubio J."/>
            <person name="Nadarajan N."/>
            <person name="Dolezel J."/>
            <person name="Bansal K.C."/>
            <person name="Xu X."/>
            <person name="Edwards D."/>
            <person name="Zhang G."/>
            <person name="Kahl G."/>
            <person name="Gil J."/>
            <person name="Singh K.B."/>
            <person name="Datta S.K."/>
            <person name="Jackson S.A."/>
            <person name="Wang J."/>
            <person name="Cook D.R."/>
        </authorList>
    </citation>
    <scope>NUCLEOTIDE SEQUENCE [LARGE SCALE GENOMIC DNA]</scope>
    <source>
        <strain evidence="2">cv. CDC Frontier</strain>
    </source>
</reference>
<reference evidence="3" key="2">
    <citation type="submission" date="2025-08" db="UniProtKB">
        <authorList>
            <consortium name="RefSeq"/>
        </authorList>
    </citation>
    <scope>IDENTIFICATION</scope>
    <source>
        <tissue evidence="3">Etiolated seedlings</tissue>
    </source>
</reference>
<name>A0A1S3EA58_CICAR</name>
<dbReference type="SUPFAM" id="SSF48452">
    <property type="entry name" value="TPR-like"/>
    <property type="match status" value="1"/>
</dbReference>
<dbReference type="InterPro" id="IPR019734">
    <property type="entry name" value="TPR_rpt"/>
</dbReference>
<evidence type="ECO:0000313" key="2">
    <source>
        <dbReference type="Proteomes" id="UP000087171"/>
    </source>
</evidence>
<organism evidence="2 3">
    <name type="scientific">Cicer arietinum</name>
    <name type="common">Chickpea</name>
    <name type="synonym">Garbanzo</name>
    <dbReference type="NCBI Taxonomy" id="3827"/>
    <lineage>
        <taxon>Eukaryota</taxon>
        <taxon>Viridiplantae</taxon>
        <taxon>Streptophyta</taxon>
        <taxon>Embryophyta</taxon>
        <taxon>Tracheophyta</taxon>
        <taxon>Spermatophyta</taxon>
        <taxon>Magnoliopsida</taxon>
        <taxon>eudicotyledons</taxon>
        <taxon>Gunneridae</taxon>
        <taxon>Pentapetalae</taxon>
        <taxon>rosids</taxon>
        <taxon>fabids</taxon>
        <taxon>Fabales</taxon>
        <taxon>Fabaceae</taxon>
        <taxon>Papilionoideae</taxon>
        <taxon>50 kb inversion clade</taxon>
        <taxon>NPAAA clade</taxon>
        <taxon>Hologalegina</taxon>
        <taxon>IRL clade</taxon>
        <taxon>Cicereae</taxon>
        <taxon>Cicer</taxon>
    </lineage>
</organism>
<dbReference type="Pfam" id="PF14559">
    <property type="entry name" value="TPR_19"/>
    <property type="match status" value="1"/>
</dbReference>
<proteinExistence type="predicted"/>
<dbReference type="GO" id="GO:0006383">
    <property type="term" value="P:transcription by RNA polymerase III"/>
    <property type="evidence" value="ECO:0007669"/>
    <property type="project" value="InterPro"/>
</dbReference>
<dbReference type="InterPro" id="IPR039340">
    <property type="entry name" value="Tfc4/TFIIIC-102/Sfc4"/>
</dbReference>
<evidence type="ECO:0000256" key="1">
    <source>
        <dbReference type="SAM" id="MobiDB-lite"/>
    </source>
</evidence>
<dbReference type="AlphaFoldDB" id="A0A1S3EA58"/>
<dbReference type="SMART" id="SM00028">
    <property type="entry name" value="TPR"/>
    <property type="match status" value="3"/>
</dbReference>
<feature type="compositionally biased region" description="Basic residues" evidence="1">
    <location>
        <begin position="136"/>
        <end position="152"/>
    </location>
</feature>
<dbReference type="Gene3D" id="1.25.40.10">
    <property type="entry name" value="Tetratricopeptide repeat domain"/>
    <property type="match status" value="1"/>
</dbReference>
<gene>
    <name evidence="3" type="primary">LOC105852308</name>
</gene>
<dbReference type="OrthoDB" id="9991317at2759"/>
<protein>
    <submittedName>
        <fullName evidence="3">Uncharacterized protein LOC105852308</fullName>
    </submittedName>
</protein>
<sequence length="394" mass="44490">MEVINQSGEDPPMAEEGSEIAIDGTLYGVEDESANEEEVDEEEEEEEEEDMEDENRLFENGLDALELIGDNNSGVPCCQRIIEYNNEHQALANKKRKSLKPCQSEGTSSKKARQDDVSGVSSAEMMELMNFEMGGRSKKKGPKKKGRRKGSKKKLDENLSRMLGDANLHYANRRYDMAIAVLSEVVRLEPNLPDPYHILGLVHSAIGDYEKEMGFYMIAALLSPKDPSLWKILFAWCIEQDNIPHANYCLIRAIKADPEDSSLRSHQAMFYAELQDYQKAAVAYEQVYQLCSENVDALKAAAKFYQKCGQVERSVFILEDYLKSQPDGVHASVVDLLSNILMEIKAHDRALQYIERFQIGGKELPLNLKVKAGICHVHLGNMEIAQVRCMHSYN</sequence>
<dbReference type="PANTHER" id="PTHR23082">
    <property type="entry name" value="TRANSCRIPTION INITIATION FACTOR IIIC TFIIIC , POLYPEPTIDE 3-RELATED"/>
    <property type="match status" value="1"/>
</dbReference>
<dbReference type="RefSeq" id="XP_012572710.1">
    <property type="nucleotide sequence ID" value="XM_012717256.2"/>
</dbReference>